<evidence type="ECO:0000313" key="4">
    <source>
        <dbReference type="Proteomes" id="UP000315003"/>
    </source>
</evidence>
<accession>A0A517SUH6</accession>
<organism evidence="3 4">
    <name type="scientific">Stieleria bergensis</name>
    <dbReference type="NCBI Taxonomy" id="2528025"/>
    <lineage>
        <taxon>Bacteria</taxon>
        <taxon>Pseudomonadati</taxon>
        <taxon>Planctomycetota</taxon>
        <taxon>Planctomycetia</taxon>
        <taxon>Pirellulales</taxon>
        <taxon>Pirellulaceae</taxon>
        <taxon>Stieleria</taxon>
    </lineage>
</organism>
<feature type="region of interest" description="Disordered" evidence="1">
    <location>
        <begin position="84"/>
        <end position="106"/>
    </location>
</feature>
<dbReference type="Proteomes" id="UP000315003">
    <property type="component" value="Chromosome"/>
</dbReference>
<name>A0A517SUH6_9BACT</name>
<sequence>MSKLVRASTAPYGSWCVLRTLLLIVAFIQFAGTPIRRKRLPPSSISGDHFLSFNHDGESSQNAVPSILARAEVMSDRTSNAAAAQAVQAEKSPYPRLSGKEQVRTG</sequence>
<gene>
    <name evidence="3" type="ORF">SV7mr_22620</name>
</gene>
<proteinExistence type="predicted"/>
<dbReference type="AlphaFoldDB" id="A0A517SUH6"/>
<protein>
    <submittedName>
        <fullName evidence="3">Uncharacterized protein</fullName>
    </submittedName>
</protein>
<evidence type="ECO:0000313" key="3">
    <source>
        <dbReference type="EMBL" id="QDT59753.1"/>
    </source>
</evidence>
<keyword evidence="2" id="KW-0472">Membrane</keyword>
<keyword evidence="2" id="KW-0812">Transmembrane</keyword>
<evidence type="ECO:0000256" key="1">
    <source>
        <dbReference type="SAM" id="MobiDB-lite"/>
    </source>
</evidence>
<feature type="transmembrane region" description="Helical" evidence="2">
    <location>
        <begin position="12"/>
        <end position="31"/>
    </location>
</feature>
<reference evidence="3 4" key="1">
    <citation type="submission" date="2019-02" db="EMBL/GenBank/DDBJ databases">
        <title>Deep-cultivation of Planctomycetes and their phenomic and genomic characterization uncovers novel biology.</title>
        <authorList>
            <person name="Wiegand S."/>
            <person name="Jogler M."/>
            <person name="Boedeker C."/>
            <person name="Pinto D."/>
            <person name="Vollmers J."/>
            <person name="Rivas-Marin E."/>
            <person name="Kohn T."/>
            <person name="Peeters S.H."/>
            <person name="Heuer A."/>
            <person name="Rast P."/>
            <person name="Oberbeckmann S."/>
            <person name="Bunk B."/>
            <person name="Jeske O."/>
            <person name="Meyerdierks A."/>
            <person name="Storesund J.E."/>
            <person name="Kallscheuer N."/>
            <person name="Luecker S."/>
            <person name="Lage O.M."/>
            <person name="Pohl T."/>
            <person name="Merkel B.J."/>
            <person name="Hornburger P."/>
            <person name="Mueller R.-W."/>
            <person name="Bruemmer F."/>
            <person name="Labrenz M."/>
            <person name="Spormann A.M."/>
            <person name="Op den Camp H."/>
            <person name="Overmann J."/>
            <person name="Amann R."/>
            <person name="Jetten M.S.M."/>
            <person name="Mascher T."/>
            <person name="Medema M.H."/>
            <person name="Devos D.P."/>
            <person name="Kaster A.-K."/>
            <person name="Ovreas L."/>
            <person name="Rohde M."/>
            <person name="Galperin M.Y."/>
            <person name="Jogler C."/>
        </authorList>
    </citation>
    <scope>NUCLEOTIDE SEQUENCE [LARGE SCALE GENOMIC DNA]</scope>
    <source>
        <strain evidence="3 4">SV_7m_r</strain>
    </source>
</reference>
<keyword evidence="2" id="KW-1133">Transmembrane helix</keyword>
<dbReference type="EMBL" id="CP036272">
    <property type="protein sequence ID" value="QDT59753.1"/>
    <property type="molecule type" value="Genomic_DNA"/>
</dbReference>
<evidence type="ECO:0000256" key="2">
    <source>
        <dbReference type="SAM" id="Phobius"/>
    </source>
</evidence>
<keyword evidence="4" id="KW-1185">Reference proteome</keyword>